<dbReference type="EMBL" id="FXTA01000002">
    <property type="protein sequence ID" value="SMO55997.1"/>
    <property type="molecule type" value="Genomic_DNA"/>
</dbReference>
<keyword evidence="4" id="KW-1185">Reference proteome</keyword>
<dbReference type="OrthoDB" id="1372280at2"/>
<dbReference type="AlphaFoldDB" id="A0A521C937"/>
<evidence type="ECO:0000313" key="4">
    <source>
        <dbReference type="Proteomes" id="UP000468990"/>
    </source>
</evidence>
<evidence type="ECO:0000313" key="3">
    <source>
        <dbReference type="Proteomes" id="UP000317289"/>
    </source>
</evidence>
<evidence type="ECO:0000313" key="2">
    <source>
        <dbReference type="EMBL" id="SMO55997.1"/>
    </source>
</evidence>
<dbReference type="Proteomes" id="UP000317289">
    <property type="component" value="Unassembled WGS sequence"/>
</dbReference>
<dbReference type="RefSeq" id="WP_142450093.1">
    <property type="nucleotide sequence ID" value="NZ_FXTA01000002.1"/>
</dbReference>
<reference evidence="1 4" key="2">
    <citation type="submission" date="2019-11" db="EMBL/GenBank/DDBJ databases">
        <title>Flavobacterium resistens genome.</title>
        <authorList>
            <person name="Wilson V.M."/>
            <person name="Newman J.D."/>
        </authorList>
    </citation>
    <scope>NUCLEOTIDE SEQUENCE [LARGE SCALE GENOMIC DNA]</scope>
    <source>
        <strain evidence="1 4">DSM 19382</strain>
    </source>
</reference>
<sequence length="64" mass="6906">MKKLKNLAGVEILSINERKNIFGGGDPGTELCYCPGTQILLGIIHTRDGESCETLIDQKCPADS</sequence>
<gene>
    <name evidence="1" type="ORF">GJU42_00450</name>
    <name evidence="2" type="ORF">SAMN06265349_102323</name>
</gene>
<name>A0A521C937_9FLAO</name>
<protein>
    <submittedName>
        <fullName evidence="2">Uncharacterized protein</fullName>
    </submittedName>
</protein>
<organism evidence="2 3">
    <name type="scientific">Flavobacterium resistens</name>
    <dbReference type="NCBI Taxonomy" id="443612"/>
    <lineage>
        <taxon>Bacteria</taxon>
        <taxon>Pseudomonadati</taxon>
        <taxon>Bacteroidota</taxon>
        <taxon>Flavobacteriia</taxon>
        <taxon>Flavobacteriales</taxon>
        <taxon>Flavobacteriaceae</taxon>
        <taxon>Flavobacterium</taxon>
    </lineage>
</organism>
<evidence type="ECO:0000313" key="1">
    <source>
        <dbReference type="EMBL" id="MRX66427.1"/>
    </source>
</evidence>
<dbReference type="Proteomes" id="UP000468990">
    <property type="component" value="Unassembled WGS sequence"/>
</dbReference>
<accession>A0A521C937</accession>
<reference evidence="2 3" key="1">
    <citation type="submission" date="2017-05" db="EMBL/GenBank/DDBJ databases">
        <authorList>
            <person name="Varghese N."/>
            <person name="Submissions S."/>
        </authorList>
    </citation>
    <scope>NUCLEOTIDE SEQUENCE [LARGE SCALE GENOMIC DNA]</scope>
    <source>
        <strain evidence="2 3">DSM 19382</strain>
    </source>
</reference>
<proteinExistence type="predicted"/>
<dbReference type="EMBL" id="WKKG01000001">
    <property type="protein sequence ID" value="MRX66427.1"/>
    <property type="molecule type" value="Genomic_DNA"/>
</dbReference>